<evidence type="ECO:0000256" key="4">
    <source>
        <dbReference type="ARBA" id="ARBA00022771"/>
    </source>
</evidence>
<feature type="compositionally biased region" description="Basic residues" evidence="10">
    <location>
        <begin position="560"/>
        <end position="569"/>
    </location>
</feature>
<evidence type="ECO:0000313" key="12">
    <source>
        <dbReference type="Proteomes" id="UP000504615"/>
    </source>
</evidence>
<reference evidence="13" key="1">
    <citation type="submission" date="2025-08" db="UniProtKB">
        <authorList>
            <consortium name="RefSeq"/>
        </authorList>
    </citation>
    <scope>IDENTIFICATION</scope>
</reference>
<dbReference type="Gene3D" id="3.30.160.60">
    <property type="entry name" value="Classic Zinc Finger"/>
    <property type="match status" value="2"/>
</dbReference>
<evidence type="ECO:0000256" key="9">
    <source>
        <dbReference type="PROSITE-ProRule" id="PRU00042"/>
    </source>
</evidence>
<dbReference type="RefSeq" id="XP_011635318.1">
    <property type="nucleotide sequence ID" value="XM_011637016.1"/>
</dbReference>
<dbReference type="PROSITE" id="PS50157">
    <property type="entry name" value="ZINC_FINGER_C2H2_2"/>
    <property type="match status" value="2"/>
</dbReference>
<feature type="region of interest" description="Disordered" evidence="10">
    <location>
        <begin position="560"/>
        <end position="599"/>
    </location>
</feature>
<evidence type="ECO:0000259" key="11">
    <source>
        <dbReference type="PROSITE" id="PS50157"/>
    </source>
</evidence>
<feature type="domain" description="C2H2-type" evidence="11">
    <location>
        <begin position="538"/>
        <end position="566"/>
    </location>
</feature>
<feature type="region of interest" description="Disordered" evidence="10">
    <location>
        <begin position="468"/>
        <end position="489"/>
    </location>
</feature>
<feature type="compositionally biased region" description="Basic and acidic residues" evidence="10">
    <location>
        <begin position="276"/>
        <end position="285"/>
    </location>
</feature>
<evidence type="ECO:0000256" key="1">
    <source>
        <dbReference type="ARBA" id="ARBA00004123"/>
    </source>
</evidence>
<dbReference type="GO" id="GO:0000981">
    <property type="term" value="F:DNA-binding transcription factor activity, RNA polymerase II-specific"/>
    <property type="evidence" value="ECO:0007669"/>
    <property type="project" value="TreeGrafter"/>
</dbReference>
<dbReference type="PROSITE" id="PS00028">
    <property type="entry name" value="ZINC_FINGER_C2H2_1"/>
    <property type="match status" value="3"/>
</dbReference>
<evidence type="ECO:0000256" key="6">
    <source>
        <dbReference type="ARBA" id="ARBA00023125"/>
    </source>
</evidence>
<keyword evidence="2" id="KW-0479">Metal-binding</keyword>
<dbReference type="GO" id="GO:0008270">
    <property type="term" value="F:zinc ion binding"/>
    <property type="evidence" value="ECO:0007669"/>
    <property type="project" value="UniProtKB-KW"/>
</dbReference>
<organism evidence="12 13">
    <name type="scientific">Pogonomyrmex barbatus</name>
    <name type="common">red harvester ant</name>
    <dbReference type="NCBI Taxonomy" id="144034"/>
    <lineage>
        <taxon>Eukaryota</taxon>
        <taxon>Metazoa</taxon>
        <taxon>Ecdysozoa</taxon>
        <taxon>Arthropoda</taxon>
        <taxon>Hexapoda</taxon>
        <taxon>Insecta</taxon>
        <taxon>Pterygota</taxon>
        <taxon>Neoptera</taxon>
        <taxon>Endopterygota</taxon>
        <taxon>Hymenoptera</taxon>
        <taxon>Apocrita</taxon>
        <taxon>Aculeata</taxon>
        <taxon>Formicoidea</taxon>
        <taxon>Formicidae</taxon>
        <taxon>Myrmicinae</taxon>
        <taxon>Pogonomyrmex</taxon>
    </lineage>
</organism>
<dbReference type="AlphaFoldDB" id="A0A6I9W2E7"/>
<dbReference type="GO" id="GO:0000978">
    <property type="term" value="F:RNA polymerase II cis-regulatory region sequence-specific DNA binding"/>
    <property type="evidence" value="ECO:0007669"/>
    <property type="project" value="TreeGrafter"/>
</dbReference>
<evidence type="ECO:0000256" key="8">
    <source>
        <dbReference type="ARBA" id="ARBA00037948"/>
    </source>
</evidence>
<feature type="domain" description="C2H2-type" evidence="11">
    <location>
        <begin position="630"/>
        <end position="657"/>
    </location>
</feature>
<protein>
    <submittedName>
        <fullName evidence="13">Myb-like protein X isoform X4</fullName>
    </submittedName>
</protein>
<gene>
    <name evidence="13" type="primary">LOC105425973</name>
</gene>
<feature type="compositionally biased region" description="Acidic residues" evidence="10">
    <location>
        <begin position="471"/>
        <end position="487"/>
    </location>
</feature>
<feature type="region of interest" description="Disordered" evidence="10">
    <location>
        <begin position="684"/>
        <end position="722"/>
    </location>
</feature>
<dbReference type="InterPro" id="IPR013087">
    <property type="entry name" value="Znf_C2H2_type"/>
</dbReference>
<feature type="compositionally biased region" description="Basic residues" evidence="10">
    <location>
        <begin position="696"/>
        <end position="722"/>
    </location>
</feature>
<keyword evidence="5" id="KW-0862">Zinc</keyword>
<dbReference type="PANTHER" id="PTHR24388:SF54">
    <property type="entry name" value="PROTEIN ESCARGOT"/>
    <property type="match status" value="1"/>
</dbReference>
<name>A0A6I9W2E7_9HYME</name>
<keyword evidence="6" id="KW-0238">DNA-binding</keyword>
<accession>A0A6I9W2E7</accession>
<evidence type="ECO:0000256" key="2">
    <source>
        <dbReference type="ARBA" id="ARBA00022723"/>
    </source>
</evidence>
<keyword evidence="12" id="KW-1185">Reference proteome</keyword>
<comment type="similarity">
    <text evidence="8">Belongs to the snail C2H2-type zinc-finger protein family.</text>
</comment>
<evidence type="ECO:0000256" key="7">
    <source>
        <dbReference type="ARBA" id="ARBA00023242"/>
    </source>
</evidence>
<evidence type="ECO:0000256" key="3">
    <source>
        <dbReference type="ARBA" id="ARBA00022737"/>
    </source>
</evidence>
<feature type="compositionally biased region" description="Polar residues" evidence="10">
    <location>
        <begin position="573"/>
        <end position="589"/>
    </location>
</feature>
<evidence type="ECO:0000256" key="10">
    <source>
        <dbReference type="SAM" id="MobiDB-lite"/>
    </source>
</evidence>
<keyword evidence="3" id="KW-0677">Repeat</keyword>
<dbReference type="Proteomes" id="UP000504615">
    <property type="component" value="Unplaced"/>
</dbReference>
<comment type="subcellular location">
    <subcellularLocation>
        <location evidence="1">Nucleus</location>
    </subcellularLocation>
</comment>
<proteinExistence type="inferred from homology"/>
<dbReference type="OrthoDB" id="7694372at2759"/>
<keyword evidence="4 9" id="KW-0863">Zinc-finger</keyword>
<dbReference type="SMART" id="SM00355">
    <property type="entry name" value="ZnF_C2H2"/>
    <property type="match status" value="4"/>
</dbReference>
<evidence type="ECO:0000256" key="5">
    <source>
        <dbReference type="ARBA" id="ARBA00022833"/>
    </source>
</evidence>
<feature type="region of interest" description="Disordered" evidence="10">
    <location>
        <begin position="270"/>
        <end position="302"/>
    </location>
</feature>
<sequence length="722" mass="83714">MDMSLTSKSDVYVVSRETIAKPIFMENELEQCTVWLNHESIGESPIVKEQLVTNGQSEDKVDHHTEATIYFEQTADLDSCDNESNDFESSSAAVSKADSIKDCDLTDVDAFTSKENEEEEEETIATFVTASGQQLALYAVENSDEIFAVTVYDESGEPPSNFQFLMKADVERLIGEGAVRTVKKPSQMKKRVLTAHPPMFYREEEFEEENDRTSCDTSINTEQLDECQDDLDSEEELMERSTVQYIFLEGDHQSDSELTFDEIQATLQNMKNSRKRTSEKNDKKFNKSQNDHSSNSQENFSKKIELSNEVGDELEFRMSPQSTTDRTCFSGSENDRQRLIDTLTDSSPSTTLQTPLKVKRSRKQQLISVDRDDGEIIIQPASMLNEDMADKKRTRRRQLHSQLRDTMAKRIKETKRIKRKKRRKVVEVIDLDMDEDEQQTRRNVVEITLDDSKDKYSSDKENEIIMVTDSENGDDEEEEEEEEEDEWQPGRLTKLNGAIRCKYCPRKFRYRRTLSMHLLVCQKSPKSKDENQRVKKQYTCKICQEKFDEVVALARHARAMHSQRKKHRLNLSPAKSPSKSLRSVQQKETSLTEEEESVDDNSITKRELRTLVKVKRKRKQKNRSLEANKLNCADCGRWFPSTALLNAHSLHHGTKKSEQLHKCHICKKLIKSRLMFLQHLKMHNDAQRNSGSSSRILRRKLRARPSTRKITSPRKRGRPRKF</sequence>
<keyword evidence="7" id="KW-0539">Nucleus</keyword>
<evidence type="ECO:0000313" key="13">
    <source>
        <dbReference type="RefSeq" id="XP_011635318.1"/>
    </source>
</evidence>
<dbReference type="PANTHER" id="PTHR24388">
    <property type="entry name" value="ZINC FINGER PROTEIN"/>
    <property type="match status" value="1"/>
</dbReference>
<dbReference type="InterPro" id="IPR050527">
    <property type="entry name" value="Snail/Krueppel_Znf"/>
</dbReference>
<feature type="compositionally biased region" description="Polar residues" evidence="10">
    <location>
        <begin position="287"/>
        <end position="299"/>
    </location>
</feature>
<dbReference type="GO" id="GO:0005634">
    <property type="term" value="C:nucleus"/>
    <property type="evidence" value="ECO:0007669"/>
    <property type="project" value="UniProtKB-SubCell"/>
</dbReference>
<dbReference type="GeneID" id="105425973"/>